<evidence type="ECO:0000313" key="10">
    <source>
        <dbReference type="EMBL" id="PWR69687.1"/>
    </source>
</evidence>
<dbReference type="SUPFAM" id="SSF52540">
    <property type="entry name" value="P-loop containing nucleoside triphosphate hydrolases"/>
    <property type="match status" value="1"/>
</dbReference>
<dbReference type="GO" id="GO:0005886">
    <property type="term" value="C:plasma membrane"/>
    <property type="evidence" value="ECO:0007669"/>
    <property type="project" value="UniProtKB-SubCell"/>
</dbReference>
<dbReference type="OrthoDB" id="31298at2157"/>
<dbReference type="InterPro" id="IPR027417">
    <property type="entry name" value="P-loop_NTPase"/>
</dbReference>
<name>A0A2V2N0I8_9EURY</name>
<keyword evidence="7" id="KW-0472">Membrane</keyword>
<dbReference type="GO" id="GO:0043215">
    <property type="term" value="P:daunorubicin transport"/>
    <property type="evidence" value="ECO:0007669"/>
    <property type="project" value="InterPro"/>
</dbReference>
<dbReference type="RefSeq" id="WP_109942363.1">
    <property type="nucleotide sequence ID" value="NZ_CP176366.1"/>
</dbReference>
<dbReference type="PROSITE" id="PS00211">
    <property type="entry name" value="ABC_TRANSPORTER_1"/>
    <property type="match status" value="1"/>
</dbReference>
<dbReference type="Pfam" id="PF00005">
    <property type="entry name" value="ABC_tran"/>
    <property type="match status" value="1"/>
</dbReference>
<organism evidence="10 11">
    <name type="scientific">Methanospirillum stamsii</name>
    <dbReference type="NCBI Taxonomy" id="1277351"/>
    <lineage>
        <taxon>Archaea</taxon>
        <taxon>Methanobacteriati</taxon>
        <taxon>Methanobacteriota</taxon>
        <taxon>Stenosarchaea group</taxon>
        <taxon>Methanomicrobia</taxon>
        <taxon>Methanomicrobiales</taxon>
        <taxon>Methanospirillaceae</taxon>
        <taxon>Methanospirillum</taxon>
    </lineage>
</organism>
<dbReference type="InterPro" id="IPR003593">
    <property type="entry name" value="AAA+_ATPase"/>
</dbReference>
<keyword evidence="2" id="KW-0813">Transport</keyword>
<comment type="similarity">
    <text evidence="8">Belongs to the ABC transporter superfamily. Drug exporter-1 (DrugE1) (TC 3.A.1.105) family.</text>
</comment>
<keyword evidence="11" id="KW-1185">Reference proteome</keyword>
<dbReference type="Gene3D" id="3.40.50.300">
    <property type="entry name" value="P-loop containing nucleotide triphosphate hydrolases"/>
    <property type="match status" value="1"/>
</dbReference>
<dbReference type="FunFam" id="3.40.50.300:FF:000589">
    <property type="entry name" value="ABC transporter, ATP-binding subunit"/>
    <property type="match status" value="1"/>
</dbReference>
<evidence type="ECO:0000256" key="2">
    <source>
        <dbReference type="ARBA" id="ARBA00022448"/>
    </source>
</evidence>
<dbReference type="AlphaFoldDB" id="A0A2V2N0I8"/>
<keyword evidence="5 10" id="KW-0067">ATP-binding</keyword>
<dbReference type="GO" id="GO:0016887">
    <property type="term" value="F:ATP hydrolysis activity"/>
    <property type="evidence" value="ECO:0007669"/>
    <property type="project" value="InterPro"/>
</dbReference>
<dbReference type="GeneID" id="97607915"/>
<dbReference type="InterPro" id="IPR005894">
    <property type="entry name" value="DrrA"/>
</dbReference>
<dbReference type="NCBIfam" id="TIGR01188">
    <property type="entry name" value="drrA"/>
    <property type="match status" value="1"/>
</dbReference>
<evidence type="ECO:0000256" key="1">
    <source>
        <dbReference type="ARBA" id="ARBA00004413"/>
    </source>
</evidence>
<evidence type="ECO:0000256" key="5">
    <source>
        <dbReference type="ARBA" id="ARBA00022840"/>
    </source>
</evidence>
<dbReference type="EMBL" id="QGMZ01000056">
    <property type="protein sequence ID" value="PWR69687.1"/>
    <property type="molecule type" value="Genomic_DNA"/>
</dbReference>
<comment type="caution">
    <text evidence="10">The sequence shown here is derived from an EMBL/GenBank/DDBJ whole genome shotgun (WGS) entry which is preliminary data.</text>
</comment>
<evidence type="ECO:0000256" key="7">
    <source>
        <dbReference type="ARBA" id="ARBA00023136"/>
    </source>
</evidence>
<comment type="subcellular location">
    <subcellularLocation>
        <location evidence="1">Cell membrane</location>
        <topology evidence="1">Peripheral membrane protein</topology>
        <orientation evidence="1">Cytoplasmic side</orientation>
    </subcellularLocation>
</comment>
<dbReference type="Proteomes" id="UP000245934">
    <property type="component" value="Unassembled WGS sequence"/>
</dbReference>
<keyword evidence="6" id="KW-1278">Translocase</keyword>
<evidence type="ECO:0000256" key="6">
    <source>
        <dbReference type="ARBA" id="ARBA00022967"/>
    </source>
</evidence>
<sequence length="329" mass="37007">MVAIQTYNLTKQFGTLTAVNSLNLAIHKGTIFGLLGPNGAGKSTLLSMLCTILNPTSGTATVNGYDILTESEKVRQSIGIVFQSISIDDRLTGRENLKFHAMLYNVPEDKIAGRIDEVLALLELSDRADDLVRTYSGGMIRRLEMARGLLHHPHILFLDEPTIGLDPQTREHIWSYIQELTRKKKGDLTVLLTTHYMDEADLLCDEVAIIDKGQIIVRDTPGNLKQDLQGEKISFNMKSPEILASLLSDNPRICKVSTESGLLEVQVIHNGNIVQEIFDIAREAGIEIDHISIHESSMHDVFLHYTGKEIRKEEDDNFTSQYRKSRRRR</sequence>
<dbReference type="PANTHER" id="PTHR43582:SF2">
    <property type="entry name" value="LINEARMYCIN RESISTANCE ATP-BINDING PROTEIN LNRL"/>
    <property type="match status" value="1"/>
</dbReference>
<dbReference type="PANTHER" id="PTHR43582">
    <property type="entry name" value="LINEARMYCIN RESISTANCE ATP-BINDING PROTEIN LNRL"/>
    <property type="match status" value="1"/>
</dbReference>
<proteinExistence type="inferred from homology"/>
<dbReference type="InterPro" id="IPR003439">
    <property type="entry name" value="ABC_transporter-like_ATP-bd"/>
</dbReference>
<evidence type="ECO:0000313" key="11">
    <source>
        <dbReference type="Proteomes" id="UP000245934"/>
    </source>
</evidence>
<keyword evidence="3" id="KW-1003">Cell membrane</keyword>
<evidence type="ECO:0000259" key="9">
    <source>
        <dbReference type="PROSITE" id="PS50893"/>
    </source>
</evidence>
<evidence type="ECO:0000256" key="3">
    <source>
        <dbReference type="ARBA" id="ARBA00022475"/>
    </source>
</evidence>
<keyword evidence="4" id="KW-0547">Nucleotide-binding</keyword>
<evidence type="ECO:0000256" key="4">
    <source>
        <dbReference type="ARBA" id="ARBA00022741"/>
    </source>
</evidence>
<dbReference type="InterPro" id="IPR017871">
    <property type="entry name" value="ABC_transporter-like_CS"/>
</dbReference>
<accession>A0A2V2N0I8</accession>
<evidence type="ECO:0000256" key="8">
    <source>
        <dbReference type="ARBA" id="ARBA00049985"/>
    </source>
</evidence>
<dbReference type="PROSITE" id="PS50893">
    <property type="entry name" value="ABC_TRANSPORTER_2"/>
    <property type="match status" value="1"/>
</dbReference>
<reference evidence="10 11" key="1">
    <citation type="submission" date="2018-05" db="EMBL/GenBank/DDBJ databases">
        <title>Draft genome of Methanospirillum stamsii Pt1.</title>
        <authorList>
            <person name="Dueholm M.S."/>
            <person name="Nielsen P.H."/>
            <person name="Bakmann L.F."/>
            <person name="Otzen D.E."/>
        </authorList>
    </citation>
    <scope>NUCLEOTIDE SEQUENCE [LARGE SCALE GENOMIC DNA]</scope>
    <source>
        <strain evidence="10 11">Pt1</strain>
    </source>
</reference>
<dbReference type="Pfam" id="PF13732">
    <property type="entry name" value="DrrA1-3_C"/>
    <property type="match status" value="1"/>
</dbReference>
<dbReference type="SMART" id="SM00382">
    <property type="entry name" value="AAA"/>
    <property type="match status" value="1"/>
</dbReference>
<gene>
    <name evidence="10" type="ORF">DLD82_17180</name>
</gene>
<dbReference type="GO" id="GO:0005524">
    <property type="term" value="F:ATP binding"/>
    <property type="evidence" value="ECO:0007669"/>
    <property type="project" value="UniProtKB-KW"/>
</dbReference>
<dbReference type="GO" id="GO:1900753">
    <property type="term" value="P:doxorubicin transport"/>
    <property type="evidence" value="ECO:0007669"/>
    <property type="project" value="InterPro"/>
</dbReference>
<protein>
    <submittedName>
        <fullName evidence="10">ABC transporter ATP-binding protein</fullName>
    </submittedName>
</protein>
<dbReference type="InterPro" id="IPR025302">
    <property type="entry name" value="DrrA1/2-like_C"/>
</dbReference>
<feature type="domain" description="ABC transporter" evidence="9">
    <location>
        <begin position="4"/>
        <end position="237"/>
    </location>
</feature>